<dbReference type="PANTHER" id="PTHR37563:SF2">
    <property type="entry name" value="PHYTANOYL-COA DIOXYGENASE FAMILY PROTEIN (AFU_ORTHOLOGUE AFUA_2G03330)"/>
    <property type="match status" value="1"/>
</dbReference>
<dbReference type="SUPFAM" id="SSF51197">
    <property type="entry name" value="Clavaminate synthase-like"/>
    <property type="match status" value="1"/>
</dbReference>
<dbReference type="RefSeq" id="WP_062489273.1">
    <property type="nucleotide sequence ID" value="NZ_BOVJ01000208.1"/>
</dbReference>
<sequence>MKMTLTPEEIKNGRLEPEKLAIAIEQVKANGYIVFDKVYSDEQMAELRAAFDPLFDEYIKRKGYNTGTNRAQMHLPFQAPFNDPSIIEHPIAMSVIDGLLGEYCKLSYFASDTPMPGSDYQAVHCDINPLFPDFSVALPPFSLVMNIPLVDTTEENGPLEVWPGGTHLHPDRATQDTLDGTINPHMHIVRAAEHMLSEKVYMSAGSIVIRDIRMWHRGTPNRSNYRRTNIALIYNRDWYGNGYTIQIPQEEYDKLPERSRLLLRHEKIGYPVKMPWEW</sequence>
<reference evidence="1 2" key="1">
    <citation type="submission" date="2021-04" db="EMBL/GenBank/DDBJ databases">
        <title>Draft genome sequence of Paenibacillus cisolokensis, LC2-13A.</title>
        <authorList>
            <person name="Uke A."/>
            <person name="Chhe C."/>
            <person name="Baramee S."/>
            <person name="Kosugi A."/>
        </authorList>
    </citation>
    <scope>NUCLEOTIDE SEQUENCE [LARGE SCALE GENOMIC DNA]</scope>
    <source>
        <strain evidence="1 2">LC2-13A</strain>
    </source>
</reference>
<evidence type="ECO:0008006" key="3">
    <source>
        <dbReference type="Google" id="ProtNLM"/>
    </source>
</evidence>
<dbReference type="InterPro" id="IPR008775">
    <property type="entry name" value="Phytyl_CoA_dOase-like"/>
</dbReference>
<proteinExistence type="predicted"/>
<gene>
    <name evidence="1" type="ORF">PACILC2_53440</name>
</gene>
<dbReference type="Proteomes" id="UP000680304">
    <property type="component" value="Unassembled WGS sequence"/>
</dbReference>
<comment type="caution">
    <text evidence="1">The sequence shown here is derived from an EMBL/GenBank/DDBJ whole genome shotgun (WGS) entry which is preliminary data.</text>
</comment>
<evidence type="ECO:0000313" key="1">
    <source>
        <dbReference type="EMBL" id="GIQ66776.1"/>
    </source>
</evidence>
<dbReference type="EMBL" id="BOVJ01000208">
    <property type="protein sequence ID" value="GIQ66776.1"/>
    <property type="molecule type" value="Genomic_DNA"/>
</dbReference>
<protein>
    <recommendedName>
        <fullName evidence="3">Phytanoyl-CoA dioxygenase</fullName>
    </recommendedName>
</protein>
<organism evidence="1 2">
    <name type="scientific">Paenibacillus cisolokensis</name>
    <dbReference type="NCBI Taxonomy" id="1658519"/>
    <lineage>
        <taxon>Bacteria</taxon>
        <taxon>Bacillati</taxon>
        <taxon>Bacillota</taxon>
        <taxon>Bacilli</taxon>
        <taxon>Bacillales</taxon>
        <taxon>Paenibacillaceae</taxon>
        <taxon>Paenibacillus</taxon>
    </lineage>
</organism>
<dbReference type="Gene3D" id="2.60.120.620">
    <property type="entry name" value="q2cbj1_9rhob like domain"/>
    <property type="match status" value="1"/>
</dbReference>
<dbReference type="InterPro" id="IPR051961">
    <property type="entry name" value="Fungal_Metabolite_Diox"/>
</dbReference>
<name>A0ABQ4NEX0_9BACL</name>
<dbReference type="PANTHER" id="PTHR37563">
    <property type="entry name" value="PHYTANOYL-COA DIOXYGENASE FAMILY PROTEIN (AFU_ORTHOLOGUE AFUA_2G03330)"/>
    <property type="match status" value="1"/>
</dbReference>
<evidence type="ECO:0000313" key="2">
    <source>
        <dbReference type="Proteomes" id="UP000680304"/>
    </source>
</evidence>
<keyword evidence="2" id="KW-1185">Reference proteome</keyword>
<accession>A0ABQ4NEX0</accession>
<dbReference type="Pfam" id="PF05721">
    <property type="entry name" value="PhyH"/>
    <property type="match status" value="1"/>
</dbReference>